<gene>
    <name evidence="1" type="ORF">OG222_22575</name>
</gene>
<name>A0AAU1LW77_9ACTN</name>
<accession>A0AAU1LW77</accession>
<protein>
    <submittedName>
        <fullName evidence="1">Uncharacterized protein</fullName>
    </submittedName>
</protein>
<reference evidence="1" key="1">
    <citation type="submission" date="2022-10" db="EMBL/GenBank/DDBJ databases">
        <title>The complete genomes of actinobacterial strains from the NBC collection.</title>
        <authorList>
            <person name="Joergensen T.S."/>
            <person name="Alvarez Arevalo M."/>
            <person name="Sterndorff E.B."/>
            <person name="Faurdal D."/>
            <person name="Vuksanovic O."/>
            <person name="Mourched A.-S."/>
            <person name="Charusanti P."/>
            <person name="Shaw S."/>
            <person name="Blin K."/>
            <person name="Weber T."/>
        </authorList>
    </citation>
    <scope>NUCLEOTIDE SEQUENCE</scope>
    <source>
        <strain evidence="1">NBC_00148</strain>
    </source>
</reference>
<dbReference type="AlphaFoldDB" id="A0AAU1LW77"/>
<organism evidence="1">
    <name type="scientific">Streptomyces sp. NBC_00148</name>
    <dbReference type="NCBI Taxonomy" id="2903626"/>
    <lineage>
        <taxon>Bacteria</taxon>
        <taxon>Bacillati</taxon>
        <taxon>Actinomycetota</taxon>
        <taxon>Actinomycetes</taxon>
        <taxon>Kitasatosporales</taxon>
        <taxon>Streptomycetaceae</taxon>
        <taxon>Streptomyces</taxon>
    </lineage>
</organism>
<evidence type="ECO:0000313" key="1">
    <source>
        <dbReference type="EMBL" id="WTQ75710.1"/>
    </source>
</evidence>
<sequence>MGVDAVLMRVQQPGTGPRRRRLTQVDVFVDEADLFARLCTGSGLPMLSRVDPYGTLVLTAVEMAQLLSEIDATRRGVTEASQRAALDEVGRLARICQEDSSTELHLEGD</sequence>
<proteinExistence type="predicted"/>
<dbReference type="EMBL" id="CP108169">
    <property type="protein sequence ID" value="WTQ75710.1"/>
    <property type="molecule type" value="Genomic_DNA"/>
</dbReference>